<proteinExistence type="predicted"/>
<keyword evidence="2" id="KW-1185">Reference proteome</keyword>
<dbReference type="InterPro" id="IPR052552">
    <property type="entry name" value="YeaO-like"/>
</dbReference>
<protein>
    <recommendedName>
        <fullName evidence="3">DNA-3-methyladenine glycosylase</fullName>
    </recommendedName>
</protein>
<dbReference type="Proteomes" id="UP000632535">
    <property type="component" value="Unassembled WGS sequence"/>
</dbReference>
<reference evidence="2" key="1">
    <citation type="journal article" date="2019" name="Int. J. Syst. Evol. Microbiol.">
        <title>The Global Catalogue of Microorganisms (GCM) 10K type strain sequencing project: providing services to taxonomists for standard genome sequencing and annotation.</title>
        <authorList>
            <consortium name="The Broad Institute Genomics Platform"/>
            <consortium name="The Broad Institute Genome Sequencing Center for Infectious Disease"/>
            <person name="Wu L."/>
            <person name="Ma J."/>
        </authorList>
    </citation>
    <scope>NUCLEOTIDE SEQUENCE [LARGE SCALE GENOMIC DNA]</scope>
    <source>
        <strain evidence="2">CCM 8653</strain>
    </source>
</reference>
<organism evidence="1 2">
    <name type="scientific">Isoptericola cucumis</name>
    <dbReference type="NCBI Taxonomy" id="1776856"/>
    <lineage>
        <taxon>Bacteria</taxon>
        <taxon>Bacillati</taxon>
        <taxon>Actinomycetota</taxon>
        <taxon>Actinomycetes</taxon>
        <taxon>Micrococcales</taxon>
        <taxon>Promicromonosporaceae</taxon>
        <taxon>Isoptericola</taxon>
    </lineage>
</organism>
<comment type="caution">
    <text evidence="1">The sequence shown here is derived from an EMBL/GenBank/DDBJ whole genome shotgun (WGS) entry which is preliminary data.</text>
</comment>
<dbReference type="RefSeq" id="WP_188522740.1">
    <property type="nucleotide sequence ID" value="NZ_BMDG01000003.1"/>
</dbReference>
<dbReference type="EMBL" id="BMDG01000003">
    <property type="protein sequence ID" value="GGI06605.1"/>
    <property type="molecule type" value="Genomic_DNA"/>
</dbReference>
<evidence type="ECO:0000313" key="1">
    <source>
        <dbReference type="EMBL" id="GGI06605.1"/>
    </source>
</evidence>
<gene>
    <name evidence="1" type="ORF">GCM10007368_12000</name>
</gene>
<dbReference type="PANTHER" id="PTHR36849">
    <property type="entry name" value="CYTOPLASMIC PROTEIN-RELATED"/>
    <property type="match status" value="1"/>
</dbReference>
<evidence type="ECO:0008006" key="3">
    <source>
        <dbReference type="Google" id="ProtNLM"/>
    </source>
</evidence>
<dbReference type="PANTHER" id="PTHR36849:SF1">
    <property type="entry name" value="CYTOPLASMIC PROTEIN"/>
    <property type="match status" value="1"/>
</dbReference>
<evidence type="ECO:0000313" key="2">
    <source>
        <dbReference type="Proteomes" id="UP000632535"/>
    </source>
</evidence>
<accession>A0ABQ2B6U1</accession>
<dbReference type="Pfam" id="PF22752">
    <property type="entry name" value="DUF488-N3i"/>
    <property type="match status" value="1"/>
</dbReference>
<sequence>MGFDVKRVYEAPSDDDGLRVLVDRLWPRGLSKADAHVDRWIKEVAPSSDLRTWFGHDPARFDEFARRYREELRGSAELAELAALADDGRQVTLLYGARDEQHNQAVVLRDVVASYREVEGSGSGA</sequence>
<name>A0ABQ2B6U1_9MICO</name>